<protein>
    <recommendedName>
        <fullName evidence="10">Purine nucleoside phosphorylase</fullName>
    </recommendedName>
</protein>
<dbReference type="EMBL" id="MASR01000003">
    <property type="protein sequence ID" value="OFE11024.1"/>
    <property type="molecule type" value="Genomic_DNA"/>
</dbReference>
<feature type="region of interest" description="Disordered" evidence="11">
    <location>
        <begin position="1"/>
        <end position="28"/>
    </location>
</feature>
<dbReference type="InterPro" id="IPR011324">
    <property type="entry name" value="Cytotoxic_necrot_fac-like_cat"/>
</dbReference>
<comment type="catalytic activity">
    <reaction evidence="9">
        <text>S-methyl-5'-thioadenosine + phosphate = 5-(methylsulfanyl)-alpha-D-ribose 1-phosphate + adenine</text>
        <dbReference type="Rhea" id="RHEA:11852"/>
        <dbReference type="ChEBI" id="CHEBI:16708"/>
        <dbReference type="ChEBI" id="CHEBI:17509"/>
        <dbReference type="ChEBI" id="CHEBI:43474"/>
        <dbReference type="ChEBI" id="CHEBI:58533"/>
        <dbReference type="EC" id="2.4.2.28"/>
    </reaction>
    <physiologicalReaction direction="left-to-right" evidence="9">
        <dbReference type="Rhea" id="RHEA:11853"/>
    </physiologicalReaction>
</comment>
<dbReference type="PANTHER" id="PTHR30616">
    <property type="entry name" value="UNCHARACTERIZED PROTEIN YFIH"/>
    <property type="match status" value="1"/>
</dbReference>
<dbReference type="Proteomes" id="UP000175669">
    <property type="component" value="Unassembled WGS sequence"/>
</dbReference>
<evidence type="ECO:0000256" key="11">
    <source>
        <dbReference type="SAM" id="MobiDB-lite"/>
    </source>
</evidence>
<dbReference type="GO" id="GO:0016787">
    <property type="term" value="F:hydrolase activity"/>
    <property type="evidence" value="ECO:0007669"/>
    <property type="project" value="UniProtKB-KW"/>
</dbReference>
<comment type="catalytic activity">
    <reaction evidence="1">
        <text>inosine + phosphate = alpha-D-ribose 1-phosphate + hypoxanthine</text>
        <dbReference type="Rhea" id="RHEA:27646"/>
        <dbReference type="ChEBI" id="CHEBI:17368"/>
        <dbReference type="ChEBI" id="CHEBI:17596"/>
        <dbReference type="ChEBI" id="CHEBI:43474"/>
        <dbReference type="ChEBI" id="CHEBI:57720"/>
        <dbReference type="EC" id="2.4.2.1"/>
    </reaction>
    <physiologicalReaction direction="left-to-right" evidence="1">
        <dbReference type="Rhea" id="RHEA:27647"/>
    </physiologicalReaction>
</comment>
<comment type="catalytic activity">
    <reaction evidence="8">
        <text>adenosine + phosphate = alpha-D-ribose 1-phosphate + adenine</text>
        <dbReference type="Rhea" id="RHEA:27642"/>
        <dbReference type="ChEBI" id="CHEBI:16335"/>
        <dbReference type="ChEBI" id="CHEBI:16708"/>
        <dbReference type="ChEBI" id="CHEBI:43474"/>
        <dbReference type="ChEBI" id="CHEBI:57720"/>
        <dbReference type="EC" id="2.4.2.1"/>
    </reaction>
    <physiologicalReaction direction="left-to-right" evidence="8">
        <dbReference type="Rhea" id="RHEA:27643"/>
    </physiologicalReaction>
</comment>
<keyword evidence="13" id="KW-1185">Reference proteome</keyword>
<evidence type="ECO:0000256" key="7">
    <source>
        <dbReference type="ARBA" id="ARBA00047989"/>
    </source>
</evidence>
<proteinExistence type="inferred from homology"/>
<dbReference type="AlphaFoldDB" id="A0A1E8CF02"/>
<dbReference type="Pfam" id="PF02578">
    <property type="entry name" value="Cu-oxidase_4"/>
    <property type="match status" value="1"/>
</dbReference>
<comment type="similarity">
    <text evidence="2 10">Belongs to the purine nucleoside phosphorylase YfiH/LACC1 family.</text>
</comment>
<dbReference type="Gene3D" id="3.60.140.10">
    <property type="entry name" value="CNF1/YfiH-like putative cysteine hydrolases"/>
    <property type="match status" value="1"/>
</dbReference>
<dbReference type="SUPFAM" id="SSF64438">
    <property type="entry name" value="CNF1/YfiH-like putative cysteine hydrolases"/>
    <property type="match status" value="1"/>
</dbReference>
<evidence type="ECO:0000256" key="3">
    <source>
        <dbReference type="ARBA" id="ARBA00022679"/>
    </source>
</evidence>
<evidence type="ECO:0000256" key="4">
    <source>
        <dbReference type="ARBA" id="ARBA00022723"/>
    </source>
</evidence>
<dbReference type="InterPro" id="IPR038371">
    <property type="entry name" value="Cu_polyphenol_OxRdtase_sf"/>
</dbReference>
<dbReference type="PANTHER" id="PTHR30616:SF2">
    <property type="entry name" value="PURINE NUCLEOSIDE PHOSPHORYLASE LACC1"/>
    <property type="match status" value="1"/>
</dbReference>
<evidence type="ECO:0000256" key="1">
    <source>
        <dbReference type="ARBA" id="ARBA00000553"/>
    </source>
</evidence>
<dbReference type="OrthoDB" id="4279at2"/>
<accession>A0A1E8CF02</accession>
<evidence type="ECO:0000256" key="8">
    <source>
        <dbReference type="ARBA" id="ARBA00048968"/>
    </source>
</evidence>
<comment type="catalytic activity">
    <reaction evidence="7">
        <text>adenosine + H2O + H(+) = inosine + NH4(+)</text>
        <dbReference type="Rhea" id="RHEA:24408"/>
        <dbReference type="ChEBI" id="CHEBI:15377"/>
        <dbReference type="ChEBI" id="CHEBI:15378"/>
        <dbReference type="ChEBI" id="CHEBI:16335"/>
        <dbReference type="ChEBI" id="CHEBI:17596"/>
        <dbReference type="ChEBI" id="CHEBI:28938"/>
        <dbReference type="EC" id="3.5.4.4"/>
    </reaction>
    <physiologicalReaction direction="left-to-right" evidence="7">
        <dbReference type="Rhea" id="RHEA:24409"/>
    </physiologicalReaction>
</comment>
<keyword evidence="3" id="KW-0808">Transferase</keyword>
<keyword evidence="6" id="KW-0862">Zinc</keyword>
<keyword evidence="4" id="KW-0479">Metal-binding</keyword>
<name>A0A1E8CF02_9GAMM</name>
<evidence type="ECO:0000313" key="13">
    <source>
        <dbReference type="Proteomes" id="UP000175669"/>
    </source>
</evidence>
<organism evidence="12 13">
    <name type="scientific">Pseudohongiella acticola</name>
    <dbReference type="NCBI Taxonomy" id="1524254"/>
    <lineage>
        <taxon>Bacteria</taxon>
        <taxon>Pseudomonadati</taxon>
        <taxon>Pseudomonadota</taxon>
        <taxon>Gammaproteobacteria</taxon>
        <taxon>Pseudomonadales</taxon>
        <taxon>Pseudohongiellaceae</taxon>
        <taxon>Pseudohongiella</taxon>
    </lineage>
</organism>
<feature type="compositionally biased region" description="Polar residues" evidence="11">
    <location>
        <begin position="1"/>
        <end position="10"/>
    </location>
</feature>
<dbReference type="STRING" id="1524254.PHACT_14220"/>
<gene>
    <name evidence="12" type="ORF">PHACT_14220</name>
</gene>
<evidence type="ECO:0000256" key="2">
    <source>
        <dbReference type="ARBA" id="ARBA00007353"/>
    </source>
</evidence>
<keyword evidence="5" id="KW-0378">Hydrolase</keyword>
<dbReference type="GO" id="GO:0017061">
    <property type="term" value="F:S-methyl-5-thioadenosine phosphorylase activity"/>
    <property type="evidence" value="ECO:0007669"/>
    <property type="project" value="UniProtKB-EC"/>
</dbReference>
<reference evidence="13" key="1">
    <citation type="submission" date="2016-07" db="EMBL/GenBank/DDBJ databases">
        <authorList>
            <person name="Florea S."/>
            <person name="Webb J.S."/>
            <person name="Jaromczyk J."/>
            <person name="Schardl C.L."/>
        </authorList>
    </citation>
    <scope>NUCLEOTIDE SEQUENCE [LARGE SCALE GENOMIC DNA]</scope>
    <source>
        <strain evidence="13">KCTC 42131</strain>
    </source>
</reference>
<dbReference type="NCBIfam" id="TIGR00726">
    <property type="entry name" value="peptidoglycan editing factor PgeF"/>
    <property type="match status" value="1"/>
</dbReference>
<dbReference type="RefSeq" id="WP_070118959.1">
    <property type="nucleotide sequence ID" value="NZ_MASR01000003.1"/>
</dbReference>
<comment type="caution">
    <text evidence="12">The sequence shown here is derived from an EMBL/GenBank/DDBJ whole genome shotgun (WGS) entry which is preliminary data.</text>
</comment>
<evidence type="ECO:0000256" key="10">
    <source>
        <dbReference type="RuleBase" id="RU361274"/>
    </source>
</evidence>
<dbReference type="InterPro" id="IPR003730">
    <property type="entry name" value="Cu_polyphenol_OxRdtase"/>
</dbReference>
<evidence type="ECO:0000313" key="12">
    <source>
        <dbReference type="EMBL" id="OFE11024.1"/>
    </source>
</evidence>
<evidence type="ECO:0000256" key="6">
    <source>
        <dbReference type="ARBA" id="ARBA00022833"/>
    </source>
</evidence>
<dbReference type="GO" id="GO:0005507">
    <property type="term" value="F:copper ion binding"/>
    <property type="evidence" value="ECO:0007669"/>
    <property type="project" value="TreeGrafter"/>
</dbReference>
<dbReference type="CDD" id="cd16833">
    <property type="entry name" value="YfiH"/>
    <property type="match status" value="1"/>
</dbReference>
<evidence type="ECO:0000256" key="9">
    <source>
        <dbReference type="ARBA" id="ARBA00049893"/>
    </source>
</evidence>
<sequence length="274" mass="28675">MASAGSNTTDGKPGADLDWQTPDWPAPDNIGARVTGRTGGVSLPPYDSFNLGTHVGDVAATVARNRRALRRALPGLHRLQWLNQVHGTRVVSVAAGSQGLRRRQADAACLSQTGDGVAVLTADCLPVLLCSHDGRVAAAAHAGWRGLLNGVLENTVRATQYPGTDLMAWLGPAIGPCCFEVGAEVRSAFMAAGTSSAGAMAAAFKPVAGSHDSRGQNKSMMDIYAAARQRLQMLGVTAIYGGDQCTVCSASRFFSYRRDGVTGRMASLIYLKDG</sequence>
<evidence type="ECO:0000256" key="5">
    <source>
        <dbReference type="ARBA" id="ARBA00022801"/>
    </source>
</evidence>